<comment type="caution">
    <text evidence="3">The sequence shown here is derived from an EMBL/GenBank/DDBJ whole genome shotgun (WGS) entry which is preliminary data.</text>
</comment>
<dbReference type="InterPro" id="IPR018637">
    <property type="entry name" value="DUF2059"/>
</dbReference>
<sequence length="170" mass="19615">MKPFASILLATTSFLLVLPALAGPDDPASDATIRAVLEITRSRDTLDDLVPQIQEVFRQEFKKTEGDTPLTPAQERARTRLQSRMTALQADMLDWSRLEPMFLEVYRATFTEREMQDVLAFYRSPPGQAMVERMPRLMQNLMTSMRRDLVEMQQRLQDILRQYMVESEGG</sequence>
<dbReference type="Proteomes" id="UP000715965">
    <property type="component" value="Unassembled WGS sequence"/>
</dbReference>
<feature type="chain" id="PRO_5045715659" evidence="1">
    <location>
        <begin position="23"/>
        <end position="170"/>
    </location>
</feature>
<dbReference type="EMBL" id="JADDOJ010000023">
    <property type="protein sequence ID" value="MBE7940487.1"/>
    <property type="molecule type" value="Genomic_DNA"/>
</dbReference>
<dbReference type="Pfam" id="PF09832">
    <property type="entry name" value="DUF2059"/>
    <property type="match status" value="1"/>
</dbReference>
<evidence type="ECO:0000259" key="2">
    <source>
        <dbReference type="Pfam" id="PF09832"/>
    </source>
</evidence>
<feature type="domain" description="DUF2059" evidence="2">
    <location>
        <begin position="97"/>
        <end position="147"/>
    </location>
</feature>
<feature type="signal peptide" evidence="1">
    <location>
        <begin position="1"/>
        <end position="22"/>
    </location>
</feature>
<evidence type="ECO:0000256" key="1">
    <source>
        <dbReference type="SAM" id="SignalP"/>
    </source>
</evidence>
<name>A0ABR9SFE2_9BURK</name>
<evidence type="ECO:0000313" key="4">
    <source>
        <dbReference type="Proteomes" id="UP000715965"/>
    </source>
</evidence>
<organism evidence="3 4">
    <name type="scientific">Ramlibacter aquaticus</name>
    <dbReference type="NCBI Taxonomy" id="2780094"/>
    <lineage>
        <taxon>Bacteria</taxon>
        <taxon>Pseudomonadati</taxon>
        <taxon>Pseudomonadota</taxon>
        <taxon>Betaproteobacteria</taxon>
        <taxon>Burkholderiales</taxon>
        <taxon>Comamonadaceae</taxon>
        <taxon>Ramlibacter</taxon>
    </lineage>
</organism>
<proteinExistence type="predicted"/>
<dbReference type="RefSeq" id="WP_193780024.1">
    <property type="nucleotide sequence ID" value="NZ_JADDOJ010000023.1"/>
</dbReference>
<evidence type="ECO:0000313" key="3">
    <source>
        <dbReference type="EMBL" id="MBE7940487.1"/>
    </source>
</evidence>
<gene>
    <name evidence="3" type="ORF">IM725_07895</name>
</gene>
<keyword evidence="4" id="KW-1185">Reference proteome</keyword>
<keyword evidence="1" id="KW-0732">Signal</keyword>
<reference evidence="3 4" key="1">
    <citation type="submission" date="2020-10" db="EMBL/GenBank/DDBJ databases">
        <title>Draft genome of Ramlibacter aquaticus LMG 30558.</title>
        <authorList>
            <person name="Props R."/>
        </authorList>
    </citation>
    <scope>NUCLEOTIDE SEQUENCE [LARGE SCALE GENOMIC DNA]</scope>
    <source>
        <strain evidence="3 4">LMG 30558</strain>
    </source>
</reference>
<accession>A0ABR9SFE2</accession>
<protein>
    <submittedName>
        <fullName evidence="3">DUF2059 domain-containing protein</fullName>
    </submittedName>
</protein>